<keyword evidence="5 8" id="KW-0812">Transmembrane</keyword>
<dbReference type="GO" id="GO:0005886">
    <property type="term" value="C:plasma membrane"/>
    <property type="evidence" value="ECO:0007669"/>
    <property type="project" value="UniProtKB-SubCell"/>
</dbReference>
<evidence type="ECO:0000256" key="1">
    <source>
        <dbReference type="ARBA" id="ARBA00004651"/>
    </source>
</evidence>
<evidence type="ECO:0000256" key="3">
    <source>
        <dbReference type="ARBA" id="ARBA00022448"/>
    </source>
</evidence>
<keyword evidence="3" id="KW-0813">Transport</keyword>
<dbReference type="EMBL" id="ACDZ02000011">
    <property type="protein sequence ID" value="EER68354.1"/>
    <property type="molecule type" value="Genomic_DNA"/>
</dbReference>
<evidence type="ECO:0000256" key="5">
    <source>
        <dbReference type="ARBA" id="ARBA00022692"/>
    </source>
</evidence>
<evidence type="ECO:0000313" key="10">
    <source>
        <dbReference type="Proteomes" id="UP000006004"/>
    </source>
</evidence>
<dbReference type="PANTHER" id="PTHR34979:SF1">
    <property type="entry name" value="INNER MEMBRANE PROTEIN YGAZ"/>
    <property type="match status" value="1"/>
</dbReference>
<feature type="transmembrane region" description="Helical" evidence="8">
    <location>
        <begin position="56"/>
        <end position="78"/>
    </location>
</feature>
<comment type="similarity">
    <text evidence="2">Belongs to the AzlC family.</text>
</comment>
<protein>
    <submittedName>
        <fullName evidence="9">AzlC protein</fullName>
    </submittedName>
</protein>
<gene>
    <name evidence="9" type="ORF">GEMHA0001_1676</name>
</gene>
<comment type="subcellular location">
    <subcellularLocation>
        <location evidence="1">Cell membrane</location>
        <topology evidence="1">Multi-pass membrane protein</topology>
    </subcellularLocation>
</comment>
<organism evidence="9 10">
    <name type="scientific">Gemella haemolysans ATCC 10379</name>
    <dbReference type="NCBI Taxonomy" id="546270"/>
    <lineage>
        <taxon>Bacteria</taxon>
        <taxon>Bacillati</taxon>
        <taxon>Bacillota</taxon>
        <taxon>Bacilli</taxon>
        <taxon>Bacillales</taxon>
        <taxon>Gemellaceae</taxon>
        <taxon>Gemella</taxon>
    </lineage>
</organism>
<dbReference type="AlphaFoldDB" id="C5NX08"/>
<sequence length="178" mass="19342">MNDKLDVKASIKDTLPTVFGYIGIGIAFGIIASSVGLSPFFVGAMSLFIYAGGAQFITVSMLSSGFPILSIILATFLINSRMILMSMATAPFFKRYSVFKNIIIGTFLTDESFALGMNKQNYTNGRLTYEWFNTANLVSYFTWSVSSVLGALLGGIVKDPRALGLDFALVAMFIGLLY</sequence>
<dbReference type="RefSeq" id="WP_004264411.1">
    <property type="nucleotide sequence ID" value="NZ_ACDZ02000011.1"/>
</dbReference>
<evidence type="ECO:0000256" key="4">
    <source>
        <dbReference type="ARBA" id="ARBA00022475"/>
    </source>
</evidence>
<name>C5NX08_9BACL</name>
<keyword evidence="4" id="KW-1003">Cell membrane</keyword>
<feature type="transmembrane region" description="Helical" evidence="8">
    <location>
        <begin position="21"/>
        <end position="50"/>
    </location>
</feature>
<evidence type="ECO:0000256" key="8">
    <source>
        <dbReference type="SAM" id="Phobius"/>
    </source>
</evidence>
<evidence type="ECO:0000256" key="7">
    <source>
        <dbReference type="ARBA" id="ARBA00023136"/>
    </source>
</evidence>
<dbReference type="PANTHER" id="PTHR34979">
    <property type="entry name" value="INNER MEMBRANE PROTEIN YGAZ"/>
    <property type="match status" value="1"/>
</dbReference>
<dbReference type="Proteomes" id="UP000006004">
    <property type="component" value="Unassembled WGS sequence"/>
</dbReference>
<evidence type="ECO:0000256" key="2">
    <source>
        <dbReference type="ARBA" id="ARBA00010735"/>
    </source>
</evidence>
<keyword evidence="6 8" id="KW-1133">Transmembrane helix</keyword>
<accession>C5NX08</accession>
<keyword evidence="10" id="KW-1185">Reference proteome</keyword>
<reference evidence="9" key="1">
    <citation type="submission" date="2009-01" db="EMBL/GenBank/DDBJ databases">
        <authorList>
            <person name="Fulton L."/>
            <person name="Clifton S."/>
            <person name="Chinwalla A.T."/>
            <person name="Mitreva M."/>
            <person name="Sodergren E."/>
            <person name="Weinstock G."/>
            <person name="Clifton S."/>
            <person name="Dooling D.J."/>
            <person name="Fulton B."/>
            <person name="Minx P."/>
            <person name="Pepin K.H."/>
            <person name="Johnson M."/>
            <person name="Bhonagiri V."/>
            <person name="Nash W.E."/>
            <person name="Mardis E.R."/>
            <person name="Wilson R.K."/>
        </authorList>
    </citation>
    <scope>NUCLEOTIDE SEQUENCE [LARGE SCALE GENOMIC DNA]</scope>
    <source>
        <strain evidence="9">ATCC 10379</strain>
    </source>
</reference>
<evidence type="ECO:0000256" key="6">
    <source>
        <dbReference type="ARBA" id="ARBA00022989"/>
    </source>
</evidence>
<evidence type="ECO:0000313" key="9">
    <source>
        <dbReference type="EMBL" id="EER68354.1"/>
    </source>
</evidence>
<dbReference type="GeneID" id="93288427"/>
<dbReference type="GO" id="GO:1903785">
    <property type="term" value="P:L-valine transmembrane transport"/>
    <property type="evidence" value="ECO:0007669"/>
    <property type="project" value="TreeGrafter"/>
</dbReference>
<dbReference type="Pfam" id="PF03591">
    <property type="entry name" value="AzlC"/>
    <property type="match status" value="1"/>
</dbReference>
<dbReference type="eggNOG" id="COG1296">
    <property type="taxonomic scope" value="Bacteria"/>
</dbReference>
<comment type="caution">
    <text evidence="9">The sequence shown here is derived from an EMBL/GenBank/DDBJ whole genome shotgun (WGS) entry which is preliminary data.</text>
</comment>
<keyword evidence="7 8" id="KW-0472">Membrane</keyword>
<reference evidence="9" key="2">
    <citation type="submission" date="2009-06" db="EMBL/GenBank/DDBJ databases">
        <authorList>
            <person name="Sebastian Y."/>
            <person name="Madupu R."/>
            <person name="Durkin A.S."/>
            <person name="Torralba M."/>
            <person name="Methe B."/>
            <person name="Sutton G.G."/>
            <person name="Strausberg R.L."/>
            <person name="Nelson K.E."/>
        </authorList>
    </citation>
    <scope>NUCLEOTIDE SEQUENCE [LARGE SCALE GENOMIC DNA]</scope>
    <source>
        <strain evidence="9">ATCC 10379</strain>
    </source>
</reference>
<dbReference type="InterPro" id="IPR011606">
    <property type="entry name" value="Brnchd-chn_aa_trnsp_permease"/>
</dbReference>
<feature type="transmembrane region" description="Helical" evidence="8">
    <location>
        <begin position="137"/>
        <end position="157"/>
    </location>
</feature>
<proteinExistence type="inferred from homology"/>